<dbReference type="PROSITE" id="PS52015">
    <property type="entry name" value="TONB_CTD"/>
    <property type="match status" value="1"/>
</dbReference>
<evidence type="ECO:0000256" key="3">
    <source>
        <dbReference type="ARBA" id="ARBA00022448"/>
    </source>
</evidence>
<keyword evidence="3" id="KW-0813">Transport</keyword>
<evidence type="ECO:0000256" key="7">
    <source>
        <dbReference type="ARBA" id="ARBA00022927"/>
    </source>
</evidence>
<evidence type="ECO:0000256" key="1">
    <source>
        <dbReference type="ARBA" id="ARBA00004383"/>
    </source>
</evidence>
<dbReference type="NCBIfam" id="TIGR01352">
    <property type="entry name" value="tonB_Cterm"/>
    <property type="match status" value="1"/>
</dbReference>
<evidence type="ECO:0000256" key="6">
    <source>
        <dbReference type="ARBA" id="ARBA00022692"/>
    </source>
</evidence>
<dbReference type="PANTHER" id="PTHR33446">
    <property type="entry name" value="PROTEIN TONB-RELATED"/>
    <property type="match status" value="1"/>
</dbReference>
<evidence type="ECO:0000256" key="5">
    <source>
        <dbReference type="ARBA" id="ARBA00022519"/>
    </source>
</evidence>
<dbReference type="Gene3D" id="3.30.1150.10">
    <property type="match status" value="1"/>
</dbReference>
<dbReference type="InterPro" id="IPR006260">
    <property type="entry name" value="TonB/TolA_C"/>
</dbReference>
<reference evidence="12 13" key="1">
    <citation type="submission" date="2022-07" db="EMBL/GenBank/DDBJ databases">
        <title>Mucilaginibacter sp. JC4.</title>
        <authorList>
            <person name="Le V."/>
            <person name="Ko S.-R."/>
            <person name="Ahn C.-Y."/>
            <person name="Oh H.-M."/>
        </authorList>
    </citation>
    <scope>NUCLEOTIDE SEQUENCE [LARGE SCALE GENOMIC DNA]</scope>
    <source>
        <strain evidence="12 13">JC4</strain>
    </source>
</reference>
<evidence type="ECO:0000256" key="9">
    <source>
        <dbReference type="ARBA" id="ARBA00023136"/>
    </source>
</evidence>
<keyword evidence="7" id="KW-0653">Protein transport</keyword>
<comment type="similarity">
    <text evidence="2">Belongs to the TonB family.</text>
</comment>
<comment type="caution">
    <text evidence="12">The sequence shown here is derived from an EMBL/GenBank/DDBJ whole genome shotgun (WGS) entry which is preliminary data.</text>
</comment>
<evidence type="ECO:0000259" key="11">
    <source>
        <dbReference type="PROSITE" id="PS52015"/>
    </source>
</evidence>
<proteinExistence type="inferred from homology"/>
<feature type="transmembrane region" description="Helical" evidence="10">
    <location>
        <begin position="41"/>
        <end position="59"/>
    </location>
</feature>
<keyword evidence="5" id="KW-0997">Cell inner membrane</keyword>
<keyword evidence="13" id="KW-1185">Reference proteome</keyword>
<dbReference type="Pfam" id="PF03544">
    <property type="entry name" value="TonB_C"/>
    <property type="match status" value="1"/>
</dbReference>
<evidence type="ECO:0000313" key="13">
    <source>
        <dbReference type="Proteomes" id="UP001204376"/>
    </source>
</evidence>
<evidence type="ECO:0000313" key="12">
    <source>
        <dbReference type="EMBL" id="MCQ6957427.1"/>
    </source>
</evidence>
<organism evidence="12 13">
    <name type="scientific">Mucilaginibacter aquariorum</name>
    <dbReference type="NCBI Taxonomy" id="2967225"/>
    <lineage>
        <taxon>Bacteria</taxon>
        <taxon>Pseudomonadati</taxon>
        <taxon>Bacteroidota</taxon>
        <taxon>Sphingobacteriia</taxon>
        <taxon>Sphingobacteriales</taxon>
        <taxon>Sphingobacteriaceae</taxon>
        <taxon>Mucilaginibacter</taxon>
    </lineage>
</organism>
<accession>A0ABT1SYU4</accession>
<evidence type="ECO:0000256" key="4">
    <source>
        <dbReference type="ARBA" id="ARBA00022475"/>
    </source>
</evidence>
<keyword evidence="8 10" id="KW-1133">Transmembrane helix</keyword>
<dbReference type="InterPro" id="IPR051045">
    <property type="entry name" value="TonB-dependent_transducer"/>
</dbReference>
<comment type="subcellular location">
    <subcellularLocation>
        <location evidence="1">Cell inner membrane</location>
        <topology evidence="1">Single-pass membrane protein</topology>
        <orientation evidence="1">Periplasmic side</orientation>
    </subcellularLocation>
</comment>
<evidence type="ECO:0000256" key="8">
    <source>
        <dbReference type="ARBA" id="ARBA00022989"/>
    </source>
</evidence>
<evidence type="ECO:0000256" key="10">
    <source>
        <dbReference type="SAM" id="Phobius"/>
    </source>
</evidence>
<name>A0ABT1SYU4_9SPHI</name>
<dbReference type="RefSeq" id="WP_256537632.1">
    <property type="nucleotide sequence ID" value="NZ_JANHOH010000001.1"/>
</dbReference>
<dbReference type="PANTHER" id="PTHR33446:SF2">
    <property type="entry name" value="PROTEIN TONB"/>
    <property type="match status" value="1"/>
</dbReference>
<dbReference type="InterPro" id="IPR037682">
    <property type="entry name" value="TonB_C"/>
</dbReference>
<protein>
    <submittedName>
        <fullName evidence="12">TonB family protein</fullName>
    </submittedName>
</protein>
<keyword evidence="6 10" id="KW-0812">Transmembrane</keyword>
<dbReference type="SUPFAM" id="SSF74653">
    <property type="entry name" value="TolA/TonB C-terminal domain"/>
    <property type="match status" value="1"/>
</dbReference>
<feature type="domain" description="TonB C-terminal" evidence="11">
    <location>
        <begin position="182"/>
        <end position="273"/>
    </location>
</feature>
<dbReference type="PRINTS" id="PR01374">
    <property type="entry name" value="TONBPROTEIN"/>
</dbReference>
<keyword evidence="9 10" id="KW-0472">Membrane</keyword>
<dbReference type="EMBL" id="JANHOH010000001">
    <property type="protein sequence ID" value="MCQ6957427.1"/>
    <property type="molecule type" value="Genomic_DNA"/>
</dbReference>
<keyword evidence="4" id="KW-1003">Cell membrane</keyword>
<sequence>MLNTKLNLYNPEWLELVFADRNKSYGAFELRQHYGLNMVKAMLIAFTIIVAASVTYTYAVGKAPGVIEPYIDVELRPLTPPPVKPDKKIEIPVEPAAAKPQPAAPSIKYTAFRVVPNDVPTDPPKMDELSNREIASVTTEGKGGQQQMVDPGPVDLGGTGVEPTSNDNKEYINVEVMPQPVGGLDAWSKFLNRNLRFPAAAQEAGIGGRVIVSFVIEKDGRLTDITVVRGVGYGMDEEALRVLKLAKPWKPGIQNGNPVRVRYSIPMNFQLSE</sequence>
<dbReference type="InterPro" id="IPR003538">
    <property type="entry name" value="TonB"/>
</dbReference>
<gene>
    <name evidence="12" type="ORF">NPE20_05650</name>
</gene>
<dbReference type="Proteomes" id="UP001204376">
    <property type="component" value="Unassembled WGS sequence"/>
</dbReference>
<evidence type="ECO:0000256" key="2">
    <source>
        <dbReference type="ARBA" id="ARBA00006555"/>
    </source>
</evidence>